<reference evidence="3" key="1">
    <citation type="submission" date="2022-07" db="EMBL/GenBank/DDBJ databases">
        <title>Draft genome sequence of Zalerion maritima ATCC 34329, a (micro)plastics degrading marine fungus.</title>
        <authorList>
            <person name="Paco A."/>
            <person name="Goncalves M.F.M."/>
            <person name="Rocha-Santos T.A.P."/>
            <person name="Alves A."/>
        </authorList>
    </citation>
    <scope>NUCLEOTIDE SEQUENCE</scope>
    <source>
        <strain evidence="3">ATCC 34329</strain>
    </source>
</reference>
<dbReference type="Pfam" id="PF01585">
    <property type="entry name" value="G-patch"/>
    <property type="match status" value="1"/>
</dbReference>
<name>A0AAD5WUM4_9PEZI</name>
<organism evidence="3 4">
    <name type="scientific">Zalerion maritima</name>
    <dbReference type="NCBI Taxonomy" id="339359"/>
    <lineage>
        <taxon>Eukaryota</taxon>
        <taxon>Fungi</taxon>
        <taxon>Dikarya</taxon>
        <taxon>Ascomycota</taxon>
        <taxon>Pezizomycotina</taxon>
        <taxon>Sordariomycetes</taxon>
        <taxon>Lulworthiomycetidae</taxon>
        <taxon>Lulworthiales</taxon>
        <taxon>Lulworthiaceae</taxon>
        <taxon>Zalerion</taxon>
    </lineage>
</organism>
<dbReference type="PANTHER" id="PTHR13288">
    <property type="entry name" value="SPLICING FACTOR 45 SPF45"/>
    <property type="match status" value="1"/>
</dbReference>
<feature type="compositionally biased region" description="Polar residues" evidence="1">
    <location>
        <begin position="143"/>
        <end position="154"/>
    </location>
</feature>
<dbReference type="EMBL" id="JAKWBI020000087">
    <property type="protein sequence ID" value="KAJ2903248.1"/>
    <property type="molecule type" value="Genomic_DNA"/>
</dbReference>
<feature type="region of interest" description="Disordered" evidence="1">
    <location>
        <begin position="523"/>
        <end position="542"/>
    </location>
</feature>
<protein>
    <recommendedName>
        <fullName evidence="2">G-patch domain-containing protein</fullName>
    </recommendedName>
</protein>
<dbReference type="Gene3D" id="3.30.70.330">
    <property type="match status" value="1"/>
</dbReference>
<dbReference type="GO" id="GO:0071011">
    <property type="term" value="C:precatalytic spliceosome"/>
    <property type="evidence" value="ECO:0007669"/>
    <property type="project" value="TreeGrafter"/>
</dbReference>
<gene>
    <name evidence="3" type="ORF">MKZ38_010200</name>
</gene>
<evidence type="ECO:0000313" key="4">
    <source>
        <dbReference type="Proteomes" id="UP001201980"/>
    </source>
</evidence>
<dbReference type="PROSITE" id="PS50174">
    <property type="entry name" value="G_PATCH"/>
    <property type="match status" value="1"/>
</dbReference>
<feature type="compositionally biased region" description="Basic residues" evidence="1">
    <location>
        <begin position="175"/>
        <end position="185"/>
    </location>
</feature>
<evidence type="ECO:0000313" key="3">
    <source>
        <dbReference type="EMBL" id="KAJ2903248.1"/>
    </source>
</evidence>
<dbReference type="GO" id="GO:0045292">
    <property type="term" value="P:mRNA cis splicing, via spliceosome"/>
    <property type="evidence" value="ECO:0007669"/>
    <property type="project" value="InterPro"/>
</dbReference>
<comment type="caution">
    <text evidence="3">The sequence shown here is derived from an EMBL/GenBank/DDBJ whole genome shotgun (WGS) entry which is preliminary data.</text>
</comment>
<dbReference type="InterPro" id="IPR012677">
    <property type="entry name" value="Nucleotide-bd_a/b_plait_sf"/>
</dbReference>
<feature type="compositionally biased region" description="Basic and acidic residues" evidence="1">
    <location>
        <begin position="209"/>
        <end position="228"/>
    </location>
</feature>
<dbReference type="SUPFAM" id="SSF54928">
    <property type="entry name" value="RNA-binding domain, RBD"/>
    <property type="match status" value="1"/>
</dbReference>
<dbReference type="GO" id="GO:0003676">
    <property type="term" value="F:nucleic acid binding"/>
    <property type="evidence" value="ECO:0007669"/>
    <property type="project" value="InterPro"/>
</dbReference>
<proteinExistence type="predicted"/>
<evidence type="ECO:0000259" key="2">
    <source>
        <dbReference type="PROSITE" id="PS50174"/>
    </source>
</evidence>
<feature type="region of interest" description="Disordered" evidence="1">
    <location>
        <begin position="1"/>
        <end position="20"/>
    </location>
</feature>
<feature type="compositionally biased region" description="Basic and acidic residues" evidence="1">
    <location>
        <begin position="45"/>
        <end position="59"/>
    </location>
</feature>
<dbReference type="InterPro" id="IPR035979">
    <property type="entry name" value="RBD_domain_sf"/>
</dbReference>
<dbReference type="AlphaFoldDB" id="A0AAD5WUM4"/>
<feature type="domain" description="G-patch" evidence="2">
    <location>
        <begin position="394"/>
        <end position="445"/>
    </location>
</feature>
<dbReference type="PANTHER" id="PTHR13288:SF8">
    <property type="entry name" value="SPLICING FACTOR 45"/>
    <property type="match status" value="1"/>
</dbReference>
<sequence length="589" mass="63915">MASQQPPPPPPPRGGGMSLYANLLDSSEGAAAPAATISRAPVVFDPKDGTAADSSKDGDGSTAPSGGPKKDVNAAFRFQPMIRRPVAPQKKPNKPMAFPKTMPPSAAAPDAVTATSSATTATQSSLAQTPGPSAAGLEASSKPEISSNGPTKTTLADWAATRDDDYLYNSQHDQPKRKRKKNKKGKREERVETDWDELYDPSRPTNVEEYLRSDERIREVREWKDVLYRHRRKREKEENKMMIQDEDQKSCYSEDEEEDLRPRNNTFAPPSSYNFAPPPPSSPRAAAPNDSTGEDAYARRLALSRGEQPPPPPPPAPPSASHEEEASETGGGYISRAPVRYTDPQPGPELMDTDPPPEAAEEDDQYSPPPSFFSAPSNPTDPNEPPAKSTRPGQSGFAHRLMSKYGWSAGTGLGASSSGIINPLSVRVEKRRRKPDSEGGGWADPSARAKITGGQVSSSTREQQRKDMEEGDAVGKMSEVIVLRGMLDGMGDDEVEEEIREGVLQQEIGEECGEKYGRVERLHIDTSSGGGDGTEESDGKGSGRRVYIKFTDQVSALRAVNALQGRIFNGNAIVAKFFDTEKFEKRDFA</sequence>
<dbReference type="InterPro" id="IPR000467">
    <property type="entry name" value="G_patch_dom"/>
</dbReference>
<feature type="compositionally biased region" description="Pro residues" evidence="1">
    <location>
        <begin position="1"/>
        <end position="13"/>
    </location>
</feature>
<accession>A0AAD5WUM4</accession>
<feature type="compositionally biased region" description="Low complexity" evidence="1">
    <location>
        <begin position="103"/>
        <end position="130"/>
    </location>
</feature>
<feature type="compositionally biased region" description="Low complexity" evidence="1">
    <location>
        <begin position="406"/>
        <end position="419"/>
    </location>
</feature>
<feature type="region of interest" description="Disordered" evidence="1">
    <location>
        <begin position="28"/>
        <end position="474"/>
    </location>
</feature>
<dbReference type="Proteomes" id="UP001201980">
    <property type="component" value="Unassembled WGS sequence"/>
</dbReference>
<feature type="compositionally biased region" description="Pro residues" evidence="1">
    <location>
        <begin position="308"/>
        <end position="318"/>
    </location>
</feature>
<dbReference type="SMART" id="SM00443">
    <property type="entry name" value="G_patch"/>
    <property type="match status" value="1"/>
</dbReference>
<dbReference type="InterPro" id="IPR040052">
    <property type="entry name" value="RBM17"/>
</dbReference>
<evidence type="ECO:0000256" key="1">
    <source>
        <dbReference type="SAM" id="MobiDB-lite"/>
    </source>
</evidence>
<keyword evidence="4" id="KW-1185">Reference proteome</keyword>